<evidence type="ECO:0000313" key="2">
    <source>
        <dbReference type="Proteomes" id="UP000242381"/>
    </source>
</evidence>
<dbReference type="OMA" id="EINSHAF"/>
<reference evidence="1 2" key="1">
    <citation type="journal article" date="2016" name="Proc. Natl. Acad. Sci. U.S.A.">
        <title>Lipid metabolic changes in an early divergent fungus govern the establishment of a mutualistic symbiosis with endobacteria.</title>
        <authorList>
            <person name="Lastovetsky O.A."/>
            <person name="Gaspar M.L."/>
            <person name="Mondo S.J."/>
            <person name="LaButti K.M."/>
            <person name="Sandor L."/>
            <person name="Grigoriev I.V."/>
            <person name="Henry S.A."/>
            <person name="Pawlowska T.E."/>
        </authorList>
    </citation>
    <scope>NUCLEOTIDE SEQUENCE [LARGE SCALE GENOMIC DNA]</scope>
    <source>
        <strain evidence="1 2">ATCC 11559</strain>
    </source>
</reference>
<dbReference type="AlphaFoldDB" id="A0A0A1NAZ2"/>
<name>A0A0A1NAZ2_RHIZD</name>
<dbReference type="Proteomes" id="UP000242381">
    <property type="component" value="Unassembled WGS sequence"/>
</dbReference>
<proteinExistence type="predicted"/>
<protein>
    <submittedName>
        <fullName evidence="1">Uncharacterized protein</fullName>
    </submittedName>
</protein>
<sequence>MAYNIGTIQRQLSSLIEDFKHTRNTWDEINSHAFPTANKLSNSIIQSRYTDESEYWHPLLTLEFQNIIQQYEYKMQTIIKKQHDQLVDLVQKMEKQHSKMQSQFKDLCSICLQVKKVHGDEFLKTKSIYKTCPLDTYRKRMKELVEMYSKELETKKRLVSDQGFASIQSKDEAMVLLSIWINQPSIVMSIIEEWDDLCTVEMDTGNRAKRY</sequence>
<gene>
    <name evidence="1" type="ORF">BCV71DRAFT_225167</name>
</gene>
<dbReference type="PANTHER" id="PTHR15827:SF2">
    <property type="entry name" value="CYCLIN-DEPENDENT KINASE 2-INTERACTING PROTEIN"/>
    <property type="match status" value="1"/>
</dbReference>
<evidence type="ECO:0000313" key="1">
    <source>
        <dbReference type="EMBL" id="ORE21328.1"/>
    </source>
</evidence>
<organism evidence="1 2">
    <name type="scientific">Rhizopus microsporus</name>
    <dbReference type="NCBI Taxonomy" id="58291"/>
    <lineage>
        <taxon>Eukaryota</taxon>
        <taxon>Fungi</taxon>
        <taxon>Fungi incertae sedis</taxon>
        <taxon>Mucoromycota</taxon>
        <taxon>Mucoromycotina</taxon>
        <taxon>Mucoromycetes</taxon>
        <taxon>Mucorales</taxon>
        <taxon>Mucorineae</taxon>
        <taxon>Rhizopodaceae</taxon>
        <taxon>Rhizopus</taxon>
    </lineage>
</organism>
<dbReference type="PANTHER" id="PTHR15827">
    <property type="entry name" value="CYCLIN-DEPENDENT KINASE 2-INTERACTING PROTEIN"/>
    <property type="match status" value="1"/>
</dbReference>
<accession>A0A0A1NAZ2</accession>
<dbReference type="VEuPathDB" id="FungiDB:BCV72DRAFT_224293"/>
<dbReference type="EMBL" id="KV921280">
    <property type="protein sequence ID" value="ORE21328.1"/>
    <property type="molecule type" value="Genomic_DNA"/>
</dbReference>